<dbReference type="InterPro" id="IPR001486">
    <property type="entry name" value="Hemoglobin_trunc"/>
</dbReference>
<dbReference type="eggNOG" id="COG2346">
    <property type="taxonomic scope" value="Bacteria"/>
</dbReference>
<dbReference type="GO" id="GO:0020037">
    <property type="term" value="F:heme binding"/>
    <property type="evidence" value="ECO:0007669"/>
    <property type="project" value="InterPro"/>
</dbReference>
<evidence type="ECO:0000256" key="3">
    <source>
        <dbReference type="ARBA" id="ARBA00022723"/>
    </source>
</evidence>
<dbReference type="AlphaFoldDB" id="F2JVC2"/>
<keyword evidence="4" id="KW-0408">Iron</keyword>
<dbReference type="Proteomes" id="UP000001062">
    <property type="component" value="Chromosome"/>
</dbReference>
<evidence type="ECO:0000256" key="5">
    <source>
        <dbReference type="ARBA" id="ARBA00034496"/>
    </source>
</evidence>
<gene>
    <name evidence="6" type="ordered locus">Marme_0074</name>
</gene>
<dbReference type="PATRIC" id="fig|717774.3.peg.77"/>
<dbReference type="SUPFAM" id="SSF46458">
    <property type="entry name" value="Globin-like"/>
    <property type="match status" value="1"/>
</dbReference>
<comment type="similarity">
    <text evidence="5">Belongs to the truncated hemoglobin family. Group II subfamily.</text>
</comment>
<dbReference type="GO" id="GO:0005344">
    <property type="term" value="F:oxygen carrier activity"/>
    <property type="evidence" value="ECO:0007669"/>
    <property type="project" value="InterPro"/>
</dbReference>
<dbReference type="KEGG" id="mme:Marme_0074"/>
<evidence type="ECO:0000313" key="6">
    <source>
        <dbReference type="EMBL" id="ADZ89380.1"/>
    </source>
</evidence>
<dbReference type="GO" id="GO:0046872">
    <property type="term" value="F:metal ion binding"/>
    <property type="evidence" value="ECO:0007669"/>
    <property type="project" value="UniProtKB-KW"/>
</dbReference>
<dbReference type="PANTHER" id="PTHR47366:SF1">
    <property type="entry name" value="TWO-ON-TWO HEMOGLOBIN-3"/>
    <property type="match status" value="1"/>
</dbReference>
<organism evidence="6 7">
    <name type="scientific">Marinomonas mediterranea (strain ATCC 700492 / JCM 21426 / NBRC 103028 / MMB-1)</name>
    <dbReference type="NCBI Taxonomy" id="717774"/>
    <lineage>
        <taxon>Bacteria</taxon>
        <taxon>Pseudomonadati</taxon>
        <taxon>Pseudomonadota</taxon>
        <taxon>Gammaproteobacteria</taxon>
        <taxon>Oceanospirillales</taxon>
        <taxon>Oceanospirillaceae</taxon>
        <taxon>Marinomonas</taxon>
    </lineage>
</organism>
<reference evidence="6 7" key="1">
    <citation type="journal article" date="2012" name="Stand. Genomic Sci.">
        <title>Complete genome sequence of the melanogenic marine bacterium Marinomonas mediterranea type strain (MMB-1(T)).</title>
        <authorList>
            <person name="Lucas-Elio P."/>
            <person name="Goodwin L."/>
            <person name="Woyke T."/>
            <person name="Pitluck S."/>
            <person name="Nolan M."/>
            <person name="Kyrpides N.C."/>
            <person name="Detter J.C."/>
            <person name="Copeland A."/>
            <person name="Teshima H."/>
            <person name="Bruce D."/>
            <person name="Detter C."/>
            <person name="Tapia R."/>
            <person name="Han S."/>
            <person name="Land M.L."/>
            <person name="Ivanova N."/>
            <person name="Mikhailova N."/>
            <person name="Johnston A.W."/>
            <person name="Sanchez-Amat A."/>
        </authorList>
    </citation>
    <scope>NUCLEOTIDE SEQUENCE [LARGE SCALE GENOMIC DNA]</scope>
    <source>
        <strain evidence="7">ATCC 700492 / JCM 21426 / NBRC 103028 / MMB-1</strain>
    </source>
</reference>
<dbReference type="OrthoDB" id="9790913at2"/>
<evidence type="ECO:0000313" key="7">
    <source>
        <dbReference type="Proteomes" id="UP000001062"/>
    </source>
</evidence>
<name>F2JVC2_MARM1</name>
<dbReference type="InterPro" id="IPR044203">
    <property type="entry name" value="GlbO/GLB3-like"/>
</dbReference>
<evidence type="ECO:0000256" key="4">
    <source>
        <dbReference type="ARBA" id="ARBA00023004"/>
    </source>
</evidence>
<dbReference type="Gene3D" id="1.10.490.10">
    <property type="entry name" value="Globins"/>
    <property type="match status" value="1"/>
</dbReference>
<keyword evidence="3" id="KW-0479">Metal-binding</keyword>
<keyword evidence="7" id="KW-1185">Reference proteome</keyword>
<dbReference type="InterPro" id="IPR009050">
    <property type="entry name" value="Globin-like_sf"/>
</dbReference>
<dbReference type="Pfam" id="PF01152">
    <property type="entry name" value="Bac_globin"/>
    <property type="match status" value="1"/>
</dbReference>
<dbReference type="GO" id="GO:0019825">
    <property type="term" value="F:oxygen binding"/>
    <property type="evidence" value="ECO:0007669"/>
    <property type="project" value="InterPro"/>
</dbReference>
<dbReference type="HOGENOM" id="CLU_103526_3_0_6"/>
<dbReference type="PANTHER" id="PTHR47366">
    <property type="entry name" value="TWO-ON-TWO HEMOGLOBIN-3"/>
    <property type="match status" value="1"/>
</dbReference>
<accession>F2JVC2</accession>
<keyword evidence="2" id="KW-0349">Heme</keyword>
<dbReference type="InterPro" id="IPR012292">
    <property type="entry name" value="Globin/Proto"/>
</dbReference>
<dbReference type="RefSeq" id="WP_013659287.1">
    <property type="nucleotide sequence ID" value="NC_015276.1"/>
</dbReference>
<keyword evidence="1" id="KW-0813">Transport</keyword>
<dbReference type="EMBL" id="CP002583">
    <property type="protein sequence ID" value="ADZ89380.1"/>
    <property type="molecule type" value="Genomic_DNA"/>
</dbReference>
<dbReference type="STRING" id="717774.Marme_0074"/>
<evidence type="ECO:0000256" key="1">
    <source>
        <dbReference type="ARBA" id="ARBA00022448"/>
    </source>
</evidence>
<sequence>MAYGTGDATYRALGQLEGIQTLVEAFYQIMESDSRYRPLFDMHTDETPIAIDKLVAFLSGWTGGKRLLAKTYGQISLPQAHAHLIVAEKEKKMWLGCMSDALDSLNYPEDLKVYLIEKLKFPATRIHQVSQARHGHDD</sequence>
<protein>
    <submittedName>
        <fullName evidence="6">Globin</fullName>
    </submittedName>
</protein>
<evidence type="ECO:0000256" key="2">
    <source>
        <dbReference type="ARBA" id="ARBA00022617"/>
    </source>
</evidence>
<proteinExistence type="inferred from homology"/>